<keyword evidence="4" id="KW-0479">Metal-binding</keyword>
<evidence type="ECO:0000259" key="9">
    <source>
        <dbReference type="Pfam" id="PF00330"/>
    </source>
</evidence>
<dbReference type="PANTHER" id="PTHR43822">
    <property type="entry name" value="HOMOACONITASE, MITOCHONDRIAL-RELATED"/>
    <property type="match status" value="1"/>
</dbReference>
<keyword evidence="5" id="KW-0408">Iron</keyword>
<protein>
    <submittedName>
        <fullName evidence="10">Homoaconitate hydratase family protein</fullName>
    </submittedName>
</protein>
<evidence type="ECO:0000256" key="6">
    <source>
        <dbReference type="ARBA" id="ARBA00023014"/>
    </source>
</evidence>
<dbReference type="PRINTS" id="PR00415">
    <property type="entry name" value="ACONITASE"/>
</dbReference>
<evidence type="ECO:0000313" key="11">
    <source>
        <dbReference type="Proteomes" id="UP000469385"/>
    </source>
</evidence>
<dbReference type="InterPro" id="IPR011826">
    <property type="entry name" value="HAcnase/IPMdehydase_lsu_prok"/>
</dbReference>
<evidence type="ECO:0000256" key="3">
    <source>
        <dbReference type="ARBA" id="ARBA00022485"/>
    </source>
</evidence>
<sequence>MGMTITEKIIASHADLPRVRPGDFVEARVDQTWSDDLGSPLTMGLLEEHGLKVWDPSRMFVTSMVNSPAQSIQTATVLKSIRRLTGKLEIPHYEMGKAAIHNALGIEIGKTLPGELIAGGNSHACMAGGLGCFATGMGSTDIAAILATGRTWLEVPRTIRFRFVGKLRPWVTGKDLMLHVIGRIGFSGADNAAMEFCGEPIDTLEVEERLSMTNMAIEAGAQNAIIEPDAKTLAYVDKIAQRAFTPVYGDRDAEISEEHVIDVSELEPVIALPSLPSNTRPLTAVKGIRFDQVYIGSCTNGWMTDMRVAASILKGRKVSDALRVIIIPSTAQIHRQCVEEGLAQVFLEAGCAFSMPTCGPCIGAHMGILAEGERCLSTSNRNFPGRQGHVKSETYLCNPAVAAATAVKGELCGPDDL</sequence>
<dbReference type="PANTHER" id="PTHR43822:SF2">
    <property type="entry name" value="HOMOACONITASE, MITOCHONDRIAL"/>
    <property type="match status" value="1"/>
</dbReference>
<dbReference type="NCBIfam" id="TIGR02086">
    <property type="entry name" value="IPMI_arch"/>
    <property type="match status" value="1"/>
</dbReference>
<dbReference type="EMBL" id="WSEL01000009">
    <property type="protein sequence ID" value="MVQ32321.1"/>
    <property type="molecule type" value="Genomic_DNA"/>
</dbReference>
<dbReference type="InterPro" id="IPR006251">
    <property type="entry name" value="Homoacnase/IPMdehydase_lsu"/>
</dbReference>
<keyword evidence="7" id="KW-0456">Lyase</keyword>
<proteinExistence type="predicted"/>
<evidence type="ECO:0000256" key="7">
    <source>
        <dbReference type="ARBA" id="ARBA00023239"/>
    </source>
</evidence>
<dbReference type="InterPro" id="IPR001030">
    <property type="entry name" value="Acoase/IPM_deHydtase_lsu_aba"/>
</dbReference>
<reference evidence="10 11" key="1">
    <citation type="submission" date="2019-12" db="EMBL/GenBank/DDBJ databases">
        <authorList>
            <person name="Huq M.A."/>
        </authorList>
    </citation>
    <scope>NUCLEOTIDE SEQUENCE [LARGE SCALE GENOMIC DNA]</scope>
    <source>
        <strain evidence="10 11">MAH-25</strain>
    </source>
</reference>
<dbReference type="Gene3D" id="3.30.499.10">
    <property type="entry name" value="Aconitase, domain 3"/>
    <property type="match status" value="2"/>
</dbReference>
<dbReference type="NCBIfam" id="TIGR01343">
    <property type="entry name" value="hacA_fam"/>
    <property type="match status" value="1"/>
</dbReference>
<evidence type="ECO:0000256" key="2">
    <source>
        <dbReference type="ARBA" id="ARBA00022430"/>
    </source>
</evidence>
<dbReference type="SUPFAM" id="SSF53732">
    <property type="entry name" value="Aconitase iron-sulfur domain"/>
    <property type="match status" value="1"/>
</dbReference>
<keyword evidence="11" id="KW-1185">Reference proteome</keyword>
<evidence type="ECO:0000256" key="5">
    <source>
        <dbReference type="ARBA" id="ARBA00023004"/>
    </source>
</evidence>
<dbReference type="CDD" id="cd01583">
    <property type="entry name" value="IPMI"/>
    <property type="match status" value="1"/>
</dbReference>
<dbReference type="InterPro" id="IPR015931">
    <property type="entry name" value="Acnase/IPM_dHydase_lsu_aba_1/3"/>
</dbReference>
<dbReference type="Proteomes" id="UP000469385">
    <property type="component" value="Unassembled WGS sequence"/>
</dbReference>
<keyword evidence="2" id="KW-0432">Leucine biosynthesis</keyword>
<dbReference type="GO" id="GO:0009098">
    <property type="term" value="P:L-leucine biosynthetic process"/>
    <property type="evidence" value="ECO:0007669"/>
    <property type="project" value="UniProtKB-KW"/>
</dbReference>
<comment type="caution">
    <text evidence="10">The sequence shown here is derived from an EMBL/GenBank/DDBJ whole genome shotgun (WGS) entry which is preliminary data.</text>
</comment>
<evidence type="ECO:0000256" key="8">
    <source>
        <dbReference type="ARBA" id="ARBA00023304"/>
    </source>
</evidence>
<evidence type="ECO:0000256" key="1">
    <source>
        <dbReference type="ARBA" id="ARBA00011271"/>
    </source>
</evidence>
<dbReference type="InterPro" id="IPR036008">
    <property type="entry name" value="Aconitase_4Fe-4S_dom"/>
</dbReference>
<evidence type="ECO:0000256" key="4">
    <source>
        <dbReference type="ARBA" id="ARBA00022723"/>
    </source>
</evidence>
<name>A0A6N8IZ57_9BURK</name>
<gene>
    <name evidence="10" type="ORF">GON04_22890</name>
</gene>
<dbReference type="Pfam" id="PF00330">
    <property type="entry name" value="Aconitase"/>
    <property type="match status" value="1"/>
</dbReference>
<dbReference type="GO" id="GO:0046872">
    <property type="term" value="F:metal ion binding"/>
    <property type="evidence" value="ECO:0007669"/>
    <property type="project" value="UniProtKB-KW"/>
</dbReference>
<accession>A0A6N8IZ57</accession>
<organism evidence="10 11">
    <name type="scientific">Ramlibacter pinisoli</name>
    <dbReference type="NCBI Taxonomy" id="2682844"/>
    <lineage>
        <taxon>Bacteria</taxon>
        <taxon>Pseudomonadati</taxon>
        <taxon>Pseudomonadota</taxon>
        <taxon>Betaproteobacteria</taxon>
        <taxon>Burkholderiales</taxon>
        <taxon>Comamonadaceae</taxon>
        <taxon>Ramlibacter</taxon>
    </lineage>
</organism>
<dbReference type="GO" id="GO:0003861">
    <property type="term" value="F:3-isopropylmalate dehydratase activity"/>
    <property type="evidence" value="ECO:0007669"/>
    <property type="project" value="InterPro"/>
</dbReference>
<dbReference type="AlphaFoldDB" id="A0A6N8IZ57"/>
<feature type="domain" description="Aconitase/3-isopropylmalate dehydratase large subunit alpha/beta/alpha" evidence="9">
    <location>
        <begin position="7"/>
        <end position="284"/>
    </location>
</feature>
<keyword evidence="6" id="KW-0411">Iron-sulfur</keyword>
<dbReference type="NCBIfam" id="NF001614">
    <property type="entry name" value="PRK00402.1"/>
    <property type="match status" value="1"/>
</dbReference>
<comment type="subunit">
    <text evidence="1">Heterodimer of LeuC and LeuD.</text>
</comment>
<dbReference type="InterPro" id="IPR033941">
    <property type="entry name" value="IPMI_cat"/>
</dbReference>
<keyword evidence="8" id="KW-0100">Branched-chain amino acid biosynthesis</keyword>
<dbReference type="GO" id="GO:0051539">
    <property type="term" value="F:4 iron, 4 sulfur cluster binding"/>
    <property type="evidence" value="ECO:0007669"/>
    <property type="project" value="UniProtKB-KW"/>
</dbReference>
<dbReference type="InterPro" id="IPR050067">
    <property type="entry name" value="IPM_dehydratase_rel_enz"/>
</dbReference>
<keyword evidence="2" id="KW-0028">Amino-acid biosynthesis</keyword>
<keyword evidence="3" id="KW-0004">4Fe-4S</keyword>
<evidence type="ECO:0000313" key="10">
    <source>
        <dbReference type="EMBL" id="MVQ32321.1"/>
    </source>
</evidence>